<dbReference type="CDD" id="cd06257">
    <property type="entry name" value="DnaJ"/>
    <property type="match status" value="1"/>
</dbReference>
<dbReference type="EMBL" id="BSOT01000019">
    <property type="protein sequence ID" value="GLR72948.1"/>
    <property type="molecule type" value="Genomic_DNA"/>
</dbReference>
<proteinExistence type="inferred from homology"/>
<dbReference type="GO" id="GO:0051087">
    <property type="term" value="F:protein-folding chaperone binding"/>
    <property type="evidence" value="ECO:0007669"/>
    <property type="project" value="InterPro"/>
</dbReference>
<dbReference type="SUPFAM" id="SSF47144">
    <property type="entry name" value="HSC20 (HSCB), C-terminal oligomerisation domain"/>
    <property type="match status" value="1"/>
</dbReference>
<name>A0AA37WKB1_9ALTE</name>
<dbReference type="GO" id="GO:0006457">
    <property type="term" value="P:protein folding"/>
    <property type="evidence" value="ECO:0007669"/>
    <property type="project" value="UniProtKB-UniRule"/>
</dbReference>
<dbReference type="GO" id="GO:1990230">
    <property type="term" value="C:iron-sulfur cluster transfer complex"/>
    <property type="evidence" value="ECO:0007669"/>
    <property type="project" value="TreeGrafter"/>
</dbReference>
<sequence>MTNYFSLFNIPEKFSIDLIELKARYQTLQKLTHPDRFVNASDQEKRMYMQKNTQINDAYFVLSASVKRGEHILDIRGFKRVDEQATHSDNSFLMQQMMLREQLSEATDEVSFNALEDEVTTLTNDLLDKVRNGLDSHNEAGHRAAADALTKLKFLAKLGEESLARKEQIL</sequence>
<dbReference type="SMART" id="SM00271">
    <property type="entry name" value="DnaJ"/>
    <property type="match status" value="1"/>
</dbReference>
<dbReference type="InterPro" id="IPR004640">
    <property type="entry name" value="HscB"/>
</dbReference>
<dbReference type="InterPro" id="IPR036869">
    <property type="entry name" value="J_dom_sf"/>
</dbReference>
<feature type="domain" description="J" evidence="5">
    <location>
        <begin position="3"/>
        <end position="77"/>
    </location>
</feature>
<dbReference type="RefSeq" id="WP_284219366.1">
    <property type="nucleotide sequence ID" value="NZ_BSOT01000019.1"/>
</dbReference>
<dbReference type="SUPFAM" id="SSF46565">
    <property type="entry name" value="Chaperone J-domain"/>
    <property type="match status" value="1"/>
</dbReference>
<evidence type="ECO:0000259" key="5">
    <source>
        <dbReference type="PROSITE" id="PS50076"/>
    </source>
</evidence>
<reference evidence="6" key="1">
    <citation type="journal article" date="2014" name="Int. J. Syst. Evol. Microbiol.">
        <title>Complete genome sequence of Corynebacterium casei LMG S-19264T (=DSM 44701T), isolated from a smear-ripened cheese.</title>
        <authorList>
            <consortium name="US DOE Joint Genome Institute (JGI-PGF)"/>
            <person name="Walter F."/>
            <person name="Albersmeier A."/>
            <person name="Kalinowski J."/>
            <person name="Ruckert C."/>
        </authorList>
    </citation>
    <scope>NUCLEOTIDE SEQUENCE</scope>
    <source>
        <strain evidence="6">NBRC 110023</strain>
    </source>
</reference>
<dbReference type="NCBIfam" id="TIGR00714">
    <property type="entry name" value="hscB"/>
    <property type="match status" value="1"/>
</dbReference>
<evidence type="ECO:0000256" key="2">
    <source>
        <dbReference type="ARBA" id="ARBA00023186"/>
    </source>
</evidence>
<dbReference type="PANTHER" id="PTHR14021:SF15">
    <property type="entry name" value="IRON-SULFUR CLUSTER CO-CHAPERONE PROTEIN HSCB"/>
    <property type="match status" value="1"/>
</dbReference>
<comment type="caution">
    <text evidence="6">The sequence shown here is derived from an EMBL/GenBank/DDBJ whole genome shotgun (WGS) entry which is preliminary data.</text>
</comment>
<evidence type="ECO:0000313" key="6">
    <source>
        <dbReference type="EMBL" id="GLR72948.1"/>
    </source>
</evidence>
<comment type="function">
    <text evidence="3 4">Co-chaperone involved in the maturation of iron-sulfur cluster-containing proteins. Seems to help targeting proteins to be folded toward HscA.</text>
</comment>
<dbReference type="HAMAP" id="MF_00682">
    <property type="entry name" value="HscB"/>
    <property type="match status" value="1"/>
</dbReference>
<dbReference type="InterPro" id="IPR036386">
    <property type="entry name" value="HscB_C_sf"/>
</dbReference>
<dbReference type="GO" id="GO:0051259">
    <property type="term" value="P:protein complex oligomerization"/>
    <property type="evidence" value="ECO:0007669"/>
    <property type="project" value="InterPro"/>
</dbReference>
<dbReference type="InterPro" id="IPR009073">
    <property type="entry name" value="HscB_oligo_C"/>
</dbReference>
<gene>
    <name evidence="4 6" type="primary">hscB</name>
    <name evidence="6" type="ORF">GCM10007852_38560</name>
</gene>
<dbReference type="Proteomes" id="UP001156601">
    <property type="component" value="Unassembled WGS sequence"/>
</dbReference>
<evidence type="ECO:0000256" key="3">
    <source>
        <dbReference type="ARBA" id="ARBA00025596"/>
    </source>
</evidence>
<keyword evidence="7" id="KW-1185">Reference proteome</keyword>
<dbReference type="Gene3D" id="1.20.1280.20">
    <property type="entry name" value="HscB, C-terminal domain"/>
    <property type="match status" value="1"/>
</dbReference>
<dbReference type="InterPro" id="IPR001623">
    <property type="entry name" value="DnaJ_domain"/>
</dbReference>
<dbReference type="PROSITE" id="PS50076">
    <property type="entry name" value="DNAJ_2"/>
    <property type="match status" value="1"/>
</dbReference>
<evidence type="ECO:0000313" key="7">
    <source>
        <dbReference type="Proteomes" id="UP001156601"/>
    </source>
</evidence>
<dbReference type="AlphaFoldDB" id="A0AA37WKB1"/>
<dbReference type="PANTHER" id="PTHR14021">
    <property type="entry name" value="IRON-SULFUR CLUSTER CO-CHAPERONE PROTEIN HSCB"/>
    <property type="match status" value="1"/>
</dbReference>
<protein>
    <recommendedName>
        <fullName evidence="4">Co-chaperone protein HscB homolog</fullName>
    </recommendedName>
</protein>
<dbReference type="Pfam" id="PF07743">
    <property type="entry name" value="HSCB_C"/>
    <property type="match status" value="1"/>
</dbReference>
<dbReference type="GO" id="GO:0044571">
    <property type="term" value="P:[2Fe-2S] cluster assembly"/>
    <property type="evidence" value="ECO:0007669"/>
    <property type="project" value="InterPro"/>
</dbReference>
<comment type="similarity">
    <text evidence="1 4">Belongs to the HscB family.</text>
</comment>
<comment type="subunit">
    <text evidence="4">Interacts with HscA and stimulates its ATPase activity.</text>
</comment>
<dbReference type="GO" id="GO:0001671">
    <property type="term" value="F:ATPase activator activity"/>
    <property type="evidence" value="ECO:0007669"/>
    <property type="project" value="InterPro"/>
</dbReference>
<reference evidence="6" key="2">
    <citation type="submission" date="2023-01" db="EMBL/GenBank/DDBJ databases">
        <title>Draft genome sequence of Agaribacter marinus strain NBRC 110023.</title>
        <authorList>
            <person name="Sun Q."/>
            <person name="Mori K."/>
        </authorList>
    </citation>
    <scope>NUCLEOTIDE SEQUENCE</scope>
    <source>
        <strain evidence="6">NBRC 110023</strain>
    </source>
</reference>
<evidence type="ECO:0000256" key="1">
    <source>
        <dbReference type="ARBA" id="ARBA00010476"/>
    </source>
</evidence>
<accession>A0AA37WKB1</accession>
<keyword evidence="2 4" id="KW-0143">Chaperone</keyword>
<organism evidence="6 7">
    <name type="scientific">Agaribacter marinus</name>
    <dbReference type="NCBI Taxonomy" id="1431249"/>
    <lineage>
        <taxon>Bacteria</taxon>
        <taxon>Pseudomonadati</taxon>
        <taxon>Pseudomonadota</taxon>
        <taxon>Gammaproteobacteria</taxon>
        <taxon>Alteromonadales</taxon>
        <taxon>Alteromonadaceae</taxon>
        <taxon>Agaribacter</taxon>
    </lineage>
</organism>
<dbReference type="Gene3D" id="1.10.287.110">
    <property type="entry name" value="DnaJ domain"/>
    <property type="match status" value="1"/>
</dbReference>
<evidence type="ECO:0000256" key="4">
    <source>
        <dbReference type="HAMAP-Rule" id="MF_00682"/>
    </source>
</evidence>